<keyword evidence="1" id="KW-1133">Transmembrane helix</keyword>
<dbReference type="InterPro" id="IPR021215">
    <property type="entry name" value="DUF2752"/>
</dbReference>
<evidence type="ECO:0008006" key="4">
    <source>
        <dbReference type="Google" id="ProtNLM"/>
    </source>
</evidence>
<protein>
    <recommendedName>
        <fullName evidence="4">DUF2752 domain-containing protein</fullName>
    </recommendedName>
</protein>
<accession>A0ABP3V1P1</accession>
<dbReference type="Proteomes" id="UP001501510">
    <property type="component" value="Unassembled WGS sequence"/>
</dbReference>
<keyword evidence="3" id="KW-1185">Reference proteome</keyword>
<evidence type="ECO:0000313" key="3">
    <source>
        <dbReference type="Proteomes" id="UP001501510"/>
    </source>
</evidence>
<comment type="caution">
    <text evidence="2">The sequence shown here is derived from an EMBL/GenBank/DDBJ whole genome shotgun (WGS) entry which is preliminary data.</text>
</comment>
<dbReference type="Pfam" id="PF10825">
    <property type="entry name" value="DUF2752"/>
    <property type="match status" value="1"/>
</dbReference>
<reference evidence="3" key="1">
    <citation type="journal article" date="2019" name="Int. J. Syst. Evol. Microbiol.">
        <title>The Global Catalogue of Microorganisms (GCM) 10K type strain sequencing project: providing services to taxonomists for standard genome sequencing and annotation.</title>
        <authorList>
            <consortium name="The Broad Institute Genomics Platform"/>
            <consortium name="The Broad Institute Genome Sequencing Center for Infectious Disease"/>
            <person name="Wu L."/>
            <person name="Ma J."/>
        </authorList>
    </citation>
    <scope>NUCLEOTIDE SEQUENCE [LARGE SCALE GENOMIC DNA]</scope>
    <source>
        <strain evidence="3">JCM 1407</strain>
    </source>
</reference>
<gene>
    <name evidence="2" type="ORF">GCM10008906_29980</name>
</gene>
<feature type="transmembrane region" description="Helical" evidence="1">
    <location>
        <begin position="96"/>
        <end position="114"/>
    </location>
</feature>
<dbReference type="EMBL" id="BAAACG010000013">
    <property type="protein sequence ID" value="GAA0744718.1"/>
    <property type="molecule type" value="Genomic_DNA"/>
</dbReference>
<evidence type="ECO:0000256" key="1">
    <source>
        <dbReference type="SAM" id="Phobius"/>
    </source>
</evidence>
<proteinExistence type="predicted"/>
<organism evidence="2 3">
    <name type="scientific">Clostridium oceanicum</name>
    <dbReference type="NCBI Taxonomy" id="1543"/>
    <lineage>
        <taxon>Bacteria</taxon>
        <taxon>Bacillati</taxon>
        <taxon>Bacillota</taxon>
        <taxon>Clostridia</taxon>
        <taxon>Eubacteriales</taxon>
        <taxon>Clostridiaceae</taxon>
        <taxon>Clostridium</taxon>
    </lineage>
</organism>
<keyword evidence="1" id="KW-0472">Membrane</keyword>
<name>A0ABP3V1P1_9CLOT</name>
<evidence type="ECO:0000313" key="2">
    <source>
        <dbReference type="EMBL" id="GAA0744718.1"/>
    </source>
</evidence>
<keyword evidence="1" id="KW-0812">Transmembrane</keyword>
<feature type="transmembrane region" description="Helical" evidence="1">
    <location>
        <begin position="67"/>
        <end position="84"/>
    </location>
</feature>
<sequence>MNGYINMKNIKINQYIKFGIIMVSLYGFYNIIGIGCPIKFLTGISCAGCGMTRAWGCLFHLDIKGAFYYHPLFFLPVIYFFLFLVKDRISDKKFKVLIIVGIVAFITIYIFRLFNPDGIVININIKNGLIYKFYSFLQKGDFND</sequence>